<sequence>MMSSNDVELNDVAFYDAIPISEITENSDGTFTATPSPSGLSEDIYFPVYITGDNGIYEYPSDHEGYGHVFGGNIEVNQVGYYTKNGVVMNVLGEVAPYVLFTNGDTPDADGNYILSDDSSVYVCFLKGTQIKSKHGYINVEDICVGDEIVSVENGIETLTNVTWVGCKKAHVMPYLPLDASGYPVRILKDAIAHGVPYKDMLITAEHCLFFNGKFVPVRMLVNGNSIFYDKSITSYDYYHIETNTHSVIIADGVETESYLNTGNKKTFNVKSNIYSIHEKKLEWNKDSYAPLCVDSDFVEPIFQKLKERGERLNPHHVSDEKLQITQEPNLFLLTEAGKVIRPLHQIDSQYSFMLPANTKCVRIISRASRPCDVIGPFMDDRRYMGVAVSDVCLCSAQQQHQIVSHLQAEKPKGWHDTDWIDCAWTNGNALLPLGDYLEGNKIGILSMTIRETGSYILPDQNRTMLRRLG</sequence>
<reference evidence="2 3" key="1">
    <citation type="submission" date="2016-06" db="EMBL/GenBank/DDBJ databases">
        <title>Acetobacter pasteurianus NBRC 3188 whole genome sequencing project.</title>
        <authorList>
            <person name="Matsutani M."/>
            <person name="Shiwa Y."/>
            <person name="Okamoto-Kainuma A."/>
            <person name="Ishikawa M."/>
            <person name="Koizumi Y."/>
            <person name="Yoshikawa H."/>
            <person name="Yakushi T."/>
            <person name="Matsushita K."/>
        </authorList>
    </citation>
    <scope>NUCLEOTIDE SEQUENCE [LARGE SCALE GENOMIC DNA]</scope>
    <source>
        <strain evidence="2 3">NBRC 3188</strain>
    </source>
</reference>
<evidence type="ECO:0000259" key="1">
    <source>
        <dbReference type="Pfam" id="PF13403"/>
    </source>
</evidence>
<dbReference type="Pfam" id="PF13403">
    <property type="entry name" value="Hint_2"/>
    <property type="match status" value="1"/>
</dbReference>
<dbReference type="EMBL" id="BDES01000011">
    <property type="protein sequence ID" value="GCD52431.1"/>
    <property type="molecule type" value="Genomic_DNA"/>
</dbReference>
<dbReference type="Gene3D" id="2.170.16.10">
    <property type="entry name" value="Hedgehog/Intein (Hint) domain"/>
    <property type="match status" value="1"/>
</dbReference>
<comment type="caution">
    <text evidence="2">The sequence shown here is derived from an EMBL/GenBank/DDBJ whole genome shotgun (WGS) entry which is preliminary data.</text>
</comment>
<dbReference type="InterPro" id="IPR028992">
    <property type="entry name" value="Hedgehog/Intein_dom"/>
</dbReference>
<name>A0A401WSV3_ACEPA</name>
<dbReference type="SUPFAM" id="SSF51294">
    <property type="entry name" value="Hedgehog/intein (Hint) domain"/>
    <property type="match status" value="1"/>
</dbReference>
<proteinExistence type="predicted"/>
<accession>A0A401WSV3</accession>
<feature type="domain" description="Hedgehog/Intein (Hint)" evidence="1">
    <location>
        <begin position="123"/>
        <end position="262"/>
    </location>
</feature>
<gene>
    <name evidence="2" type="ORF">NBRC3188_1128</name>
</gene>
<protein>
    <submittedName>
        <fullName evidence="2">Outer membrane protein</fullName>
    </submittedName>
</protein>
<organism evidence="2 3">
    <name type="scientific">Acetobacter pasteurianus NBRC 3188</name>
    <dbReference type="NCBI Taxonomy" id="1226663"/>
    <lineage>
        <taxon>Bacteria</taxon>
        <taxon>Pseudomonadati</taxon>
        <taxon>Pseudomonadota</taxon>
        <taxon>Alphaproteobacteria</taxon>
        <taxon>Acetobacterales</taxon>
        <taxon>Acetobacteraceae</taxon>
        <taxon>Acetobacter</taxon>
    </lineage>
</organism>
<evidence type="ECO:0000313" key="3">
    <source>
        <dbReference type="Proteomes" id="UP000287300"/>
    </source>
</evidence>
<evidence type="ECO:0000313" key="2">
    <source>
        <dbReference type="EMBL" id="GCD52431.1"/>
    </source>
</evidence>
<dbReference type="InterPro" id="IPR036844">
    <property type="entry name" value="Hint_dom_sf"/>
</dbReference>
<dbReference type="AlphaFoldDB" id="A0A401WSV3"/>
<dbReference type="Proteomes" id="UP000287300">
    <property type="component" value="Unassembled WGS sequence"/>
</dbReference>